<dbReference type="AlphaFoldDB" id="A0A226X2T4"/>
<dbReference type="GO" id="GO:0052689">
    <property type="term" value="F:carboxylic ester hydrolase activity"/>
    <property type="evidence" value="ECO:0007669"/>
    <property type="project" value="TreeGrafter"/>
</dbReference>
<dbReference type="Gene3D" id="3.40.50.1820">
    <property type="entry name" value="alpha/beta hydrolase"/>
    <property type="match status" value="1"/>
</dbReference>
<keyword evidence="2" id="KW-0378">Hydrolase</keyword>
<keyword evidence="2" id="KW-0418">Kinase</keyword>
<dbReference type="Pfam" id="PF12146">
    <property type="entry name" value="Hydrolase_4"/>
    <property type="match status" value="1"/>
</dbReference>
<dbReference type="OrthoDB" id="9809549at2"/>
<dbReference type="InterPro" id="IPR053145">
    <property type="entry name" value="AB_hydrolase_Est10"/>
</dbReference>
<organism evidence="2 3">
    <name type="scientific">Caballeronia sordidicola</name>
    <name type="common">Burkholderia sordidicola</name>
    <dbReference type="NCBI Taxonomy" id="196367"/>
    <lineage>
        <taxon>Bacteria</taxon>
        <taxon>Pseudomonadati</taxon>
        <taxon>Pseudomonadota</taxon>
        <taxon>Betaproteobacteria</taxon>
        <taxon>Burkholderiales</taxon>
        <taxon>Burkholderiaceae</taxon>
        <taxon>Caballeronia</taxon>
    </lineage>
</organism>
<evidence type="ECO:0000259" key="1">
    <source>
        <dbReference type="Pfam" id="PF12146"/>
    </source>
</evidence>
<dbReference type="Proteomes" id="UP000214720">
    <property type="component" value="Unassembled WGS sequence"/>
</dbReference>
<dbReference type="PANTHER" id="PTHR43265:SF1">
    <property type="entry name" value="ESTERASE ESTD"/>
    <property type="match status" value="1"/>
</dbReference>
<evidence type="ECO:0000313" key="2">
    <source>
        <dbReference type="EMBL" id="OXC77663.1"/>
    </source>
</evidence>
<sequence>MGILTAFALAAAIQSGTPTLPAQTDIDASGPAGPLRGTLLAPAPNGVPVILIVPGSGPIDRNGNGPGLRTSTYKLLAEGLSTRGVATVRIDKRGMNGSASAVPDADAVTIDDYANDVHSWVAAIRKRTGASCVWVSGHSEGGLVALVAGQNSSDICGLILIATPGRPLGEVIREQLQSNLADARMLDNALSVLDVLEAGQRVDASRIDPALMPLFRPQVQGLLMSELSVDPARLIATYNKPVLIMQGQRDVQVKPRDAKRLKYADPHAELILLPDTNHFLKAVIGGESSEKSPSNINADLPLENNVIDAIHDFVKNAPNNR</sequence>
<dbReference type="GO" id="GO:0016301">
    <property type="term" value="F:kinase activity"/>
    <property type="evidence" value="ECO:0007669"/>
    <property type="project" value="UniProtKB-KW"/>
</dbReference>
<dbReference type="PANTHER" id="PTHR43265">
    <property type="entry name" value="ESTERASE ESTD"/>
    <property type="match status" value="1"/>
</dbReference>
<dbReference type="InterPro" id="IPR029058">
    <property type="entry name" value="AB_hydrolase_fold"/>
</dbReference>
<dbReference type="InterPro" id="IPR022742">
    <property type="entry name" value="Hydrolase_4"/>
</dbReference>
<reference evidence="3" key="1">
    <citation type="submission" date="2017-01" db="EMBL/GenBank/DDBJ databases">
        <title>Genome Analysis of Deinococcus marmoris KOPRI26562.</title>
        <authorList>
            <person name="Kim J.H."/>
            <person name="Oh H.-M."/>
        </authorList>
    </citation>
    <scope>NUCLEOTIDE SEQUENCE [LARGE SCALE GENOMIC DNA]</scope>
    <source>
        <strain evidence="3">PAMC 26633</strain>
    </source>
</reference>
<feature type="domain" description="Serine aminopeptidase S33" evidence="1">
    <location>
        <begin position="71"/>
        <end position="263"/>
    </location>
</feature>
<gene>
    <name evidence="2" type="ORF">BSU04_15605</name>
</gene>
<keyword evidence="2" id="KW-0808">Transferase</keyword>
<protein>
    <submittedName>
        <fullName evidence="2">Hydrolase, alpha/beta fold family functionally coupled to Phosphoribulokinase</fullName>
    </submittedName>
</protein>
<name>A0A226X2T4_CABSO</name>
<proteinExistence type="predicted"/>
<dbReference type="EMBL" id="MTHB01000096">
    <property type="protein sequence ID" value="OXC77663.1"/>
    <property type="molecule type" value="Genomic_DNA"/>
</dbReference>
<dbReference type="RefSeq" id="WP_089161303.1">
    <property type="nucleotide sequence ID" value="NZ_MTHB01000096.1"/>
</dbReference>
<comment type="caution">
    <text evidence="2">The sequence shown here is derived from an EMBL/GenBank/DDBJ whole genome shotgun (WGS) entry which is preliminary data.</text>
</comment>
<accession>A0A226X2T4</accession>
<evidence type="ECO:0000313" key="3">
    <source>
        <dbReference type="Proteomes" id="UP000214720"/>
    </source>
</evidence>
<dbReference type="SUPFAM" id="SSF53474">
    <property type="entry name" value="alpha/beta-Hydrolases"/>
    <property type="match status" value="1"/>
</dbReference>